<feature type="transmembrane region" description="Helical" evidence="7">
    <location>
        <begin position="100"/>
        <end position="118"/>
    </location>
</feature>
<dbReference type="InterPro" id="IPR045621">
    <property type="entry name" value="BPD_transp_1_N"/>
</dbReference>
<comment type="similarity">
    <text evidence="7">Belongs to the binding-protein-dependent transport system permease family.</text>
</comment>
<dbReference type="GO" id="GO:0055085">
    <property type="term" value="P:transmembrane transport"/>
    <property type="evidence" value="ECO:0007669"/>
    <property type="project" value="InterPro"/>
</dbReference>
<dbReference type="Proteomes" id="UP000011863">
    <property type="component" value="Chromosome"/>
</dbReference>
<dbReference type="KEGG" id="aym:YM304_35920"/>
<gene>
    <name evidence="9" type="ORF">YM304_35920</name>
</gene>
<proteinExistence type="inferred from homology"/>
<comment type="subcellular location">
    <subcellularLocation>
        <location evidence="1 7">Cell membrane</location>
        <topology evidence="1 7">Multi-pass membrane protein</topology>
    </subcellularLocation>
</comment>
<evidence type="ECO:0000256" key="3">
    <source>
        <dbReference type="ARBA" id="ARBA00022475"/>
    </source>
</evidence>
<dbReference type="AlphaFoldDB" id="A0A6C7EIW4"/>
<evidence type="ECO:0000256" key="6">
    <source>
        <dbReference type="ARBA" id="ARBA00023136"/>
    </source>
</evidence>
<dbReference type="GO" id="GO:0005886">
    <property type="term" value="C:plasma membrane"/>
    <property type="evidence" value="ECO:0007669"/>
    <property type="project" value="UniProtKB-SubCell"/>
</dbReference>
<feature type="transmembrane region" description="Helical" evidence="7">
    <location>
        <begin position="138"/>
        <end position="162"/>
    </location>
</feature>
<dbReference type="SUPFAM" id="SSF161098">
    <property type="entry name" value="MetI-like"/>
    <property type="match status" value="1"/>
</dbReference>
<dbReference type="EMBL" id="AP012057">
    <property type="protein sequence ID" value="BAN03906.1"/>
    <property type="molecule type" value="Genomic_DNA"/>
</dbReference>
<dbReference type="InterPro" id="IPR035906">
    <property type="entry name" value="MetI-like_sf"/>
</dbReference>
<dbReference type="PANTHER" id="PTHR43163:SF6">
    <property type="entry name" value="DIPEPTIDE TRANSPORT SYSTEM PERMEASE PROTEIN DPPB-RELATED"/>
    <property type="match status" value="1"/>
</dbReference>
<dbReference type="PROSITE" id="PS50928">
    <property type="entry name" value="ABC_TM1"/>
    <property type="match status" value="1"/>
</dbReference>
<evidence type="ECO:0000313" key="9">
    <source>
        <dbReference type="EMBL" id="BAN03906.1"/>
    </source>
</evidence>
<evidence type="ECO:0000256" key="2">
    <source>
        <dbReference type="ARBA" id="ARBA00022448"/>
    </source>
</evidence>
<feature type="transmembrane region" description="Helical" evidence="7">
    <location>
        <begin position="182"/>
        <end position="201"/>
    </location>
</feature>
<evidence type="ECO:0000256" key="7">
    <source>
        <dbReference type="RuleBase" id="RU363032"/>
    </source>
</evidence>
<evidence type="ECO:0000256" key="1">
    <source>
        <dbReference type="ARBA" id="ARBA00004651"/>
    </source>
</evidence>
<protein>
    <submittedName>
        <fullName evidence="9">Putative oligopeptide ABC transporter permease protein</fullName>
    </submittedName>
</protein>
<accession>A0A6C7EIW4</accession>
<reference evidence="9 10" key="1">
    <citation type="journal article" date="2013" name="Int. J. Syst. Evol. Microbiol.">
        <title>Ilumatobacter nonamiense sp. nov. and Ilumatobacter coccineum sp. nov., isolated from seashore sand.</title>
        <authorList>
            <person name="Matsumoto A."/>
            <person name="Kasai H."/>
            <person name="Matsuo Y."/>
            <person name="Shizuri Y."/>
            <person name="Ichikawa N."/>
            <person name="Fujita N."/>
            <person name="Omura S."/>
            <person name="Takahashi Y."/>
        </authorList>
    </citation>
    <scope>NUCLEOTIDE SEQUENCE [LARGE SCALE GENOMIC DNA]</scope>
    <source>
        <strain evidence="10">NBRC 103263 / KCTC 29153 / YM16-304</strain>
    </source>
</reference>
<keyword evidence="5 7" id="KW-1133">Transmembrane helix</keyword>
<evidence type="ECO:0000313" key="10">
    <source>
        <dbReference type="Proteomes" id="UP000011863"/>
    </source>
</evidence>
<dbReference type="RefSeq" id="WP_015443153.1">
    <property type="nucleotide sequence ID" value="NC_020520.1"/>
</dbReference>
<keyword evidence="6 7" id="KW-0472">Membrane</keyword>
<feature type="transmembrane region" description="Helical" evidence="7">
    <location>
        <begin position="282"/>
        <end position="308"/>
    </location>
</feature>
<evidence type="ECO:0000256" key="5">
    <source>
        <dbReference type="ARBA" id="ARBA00022989"/>
    </source>
</evidence>
<feature type="domain" description="ABC transmembrane type-1" evidence="8">
    <location>
        <begin position="94"/>
        <end position="301"/>
    </location>
</feature>
<dbReference type="CDD" id="cd06261">
    <property type="entry name" value="TM_PBP2"/>
    <property type="match status" value="1"/>
</dbReference>
<dbReference type="Pfam" id="PF00528">
    <property type="entry name" value="BPD_transp_1"/>
    <property type="match status" value="1"/>
</dbReference>
<dbReference type="InterPro" id="IPR000515">
    <property type="entry name" value="MetI-like"/>
</dbReference>
<keyword evidence="4 7" id="KW-0812">Transmembrane</keyword>
<evidence type="ECO:0000259" key="8">
    <source>
        <dbReference type="PROSITE" id="PS50928"/>
    </source>
</evidence>
<sequence length="317" mass="35097">MMYIKRVVRLVFVFLVVTFFTFWLLDQGKSDLLAAKAGLNATPENVAQIKTELGLDGSFVSRYLEWLGNALTFDFGDSIVTNGFSSWELIRESLPKTLELMVLAEIIAITIAVPLAIASARRPGSWIDKWSSSGAFGLLALPSFVLGIYLSFVFGVKLGWFPTIVDDLPGLNDDPFDNLRQMLLPSVTLGLNLVAVYLRLLRSDLIETLQEDYVMLAQARGLSERRIMWRHVLRPSSLNFTTAVGLNVAGLVGGAFIVEVLFGINGMGRLVIQRVVLQDFEVVAAVVALLTVAYVTLNFLVDILYSILDPRIRHGAR</sequence>
<dbReference type="OrthoDB" id="9778910at2"/>
<evidence type="ECO:0000256" key="4">
    <source>
        <dbReference type="ARBA" id="ARBA00022692"/>
    </source>
</evidence>
<dbReference type="Pfam" id="PF19300">
    <property type="entry name" value="BPD_transp_1_N"/>
    <property type="match status" value="1"/>
</dbReference>
<keyword evidence="3" id="KW-1003">Cell membrane</keyword>
<feature type="transmembrane region" description="Helical" evidence="7">
    <location>
        <begin position="7"/>
        <end position="25"/>
    </location>
</feature>
<organism evidence="9 10">
    <name type="scientific">Ilumatobacter coccineus (strain NBRC 103263 / KCTC 29153 / YM16-304)</name>
    <dbReference type="NCBI Taxonomy" id="1313172"/>
    <lineage>
        <taxon>Bacteria</taxon>
        <taxon>Bacillati</taxon>
        <taxon>Actinomycetota</taxon>
        <taxon>Acidimicrobiia</taxon>
        <taxon>Acidimicrobiales</taxon>
        <taxon>Ilumatobacteraceae</taxon>
        <taxon>Ilumatobacter</taxon>
    </lineage>
</organism>
<keyword evidence="2 7" id="KW-0813">Transport</keyword>
<feature type="transmembrane region" description="Helical" evidence="7">
    <location>
        <begin position="238"/>
        <end position="262"/>
    </location>
</feature>
<keyword evidence="10" id="KW-1185">Reference proteome</keyword>
<name>A0A6C7EIW4_ILUCY</name>
<dbReference type="Gene3D" id="1.10.3720.10">
    <property type="entry name" value="MetI-like"/>
    <property type="match status" value="1"/>
</dbReference>
<dbReference type="PANTHER" id="PTHR43163">
    <property type="entry name" value="DIPEPTIDE TRANSPORT SYSTEM PERMEASE PROTEIN DPPB-RELATED"/>
    <property type="match status" value="1"/>
</dbReference>